<accession>A0A1I3VN84</accession>
<keyword evidence="5" id="KW-0472">Membrane</keyword>
<dbReference type="SUPFAM" id="SSF53850">
    <property type="entry name" value="Periplasmic binding protein-like II"/>
    <property type="match status" value="1"/>
</dbReference>
<evidence type="ECO:0000256" key="3">
    <source>
        <dbReference type="ARBA" id="ARBA00022448"/>
    </source>
</evidence>
<evidence type="ECO:0000256" key="1">
    <source>
        <dbReference type="ARBA" id="ARBA00004196"/>
    </source>
</evidence>
<dbReference type="Gene3D" id="3.10.105.10">
    <property type="entry name" value="Dipeptide-binding Protein, Domain 3"/>
    <property type="match status" value="1"/>
</dbReference>
<gene>
    <name evidence="8" type="ORF">SAMN04488079_103129</name>
</gene>
<evidence type="ECO:0000256" key="4">
    <source>
        <dbReference type="ARBA" id="ARBA00022729"/>
    </source>
</evidence>
<feature type="signal peptide" evidence="6">
    <location>
        <begin position="1"/>
        <end position="22"/>
    </location>
</feature>
<comment type="subcellular location">
    <subcellularLocation>
        <location evidence="1">Cell envelope</location>
    </subcellularLocation>
</comment>
<dbReference type="InterPro" id="IPR000914">
    <property type="entry name" value="SBP_5_dom"/>
</dbReference>
<dbReference type="GO" id="GO:0015833">
    <property type="term" value="P:peptide transport"/>
    <property type="evidence" value="ECO:0007669"/>
    <property type="project" value="TreeGrafter"/>
</dbReference>
<evidence type="ECO:0000313" key="9">
    <source>
        <dbReference type="Proteomes" id="UP000198924"/>
    </source>
</evidence>
<organism evidence="8 9">
    <name type="scientific">Methylophaga sulfidovorans</name>
    <dbReference type="NCBI Taxonomy" id="45496"/>
    <lineage>
        <taxon>Bacteria</taxon>
        <taxon>Pseudomonadati</taxon>
        <taxon>Pseudomonadota</taxon>
        <taxon>Gammaproteobacteria</taxon>
        <taxon>Thiotrichales</taxon>
        <taxon>Piscirickettsiaceae</taxon>
        <taxon>Methylophaga</taxon>
    </lineage>
</organism>
<dbReference type="GO" id="GO:0030288">
    <property type="term" value="C:outer membrane-bounded periplasmic space"/>
    <property type="evidence" value="ECO:0007669"/>
    <property type="project" value="UniProtKB-ARBA"/>
</dbReference>
<sequence>MRLKYWLLSSVLLLLTACDMRAINSPYPEASSDESILYTAFSLRPKHLDPARSYSANEAIITGQVYEPPYQYHYLKRPYQLEPLSASAMPEVIYLDKHNNPVKSNASNIAFSVYTIPIKHDIFYQPHPAFAKDENGNWLYHHLTEEQIANIEDLADFEKTGTRQLVAADFVYQIKRLAHPEIHSPILGVMAEHIVGLKEYAEQLRGIRKEQGTVDLRQHEISGVKTIDDYHYQIKVYGKYPQLDYWLAMPFFAPIPWEAEEFYSQPGLINKNITLDWYPVGTGPFYMTENDPNRRMVLTKNPNFHGERYPSEGEEADKQNGLLADAGKPLPMIDKIVFTLEKENTSYWGKFMQGYYDVSGISSDSFEQAVNISASGEFGLSDAMKDKGIKLETAIAATIFYTGFNMLDPVVGGDSERARKLRQAISIAIDQEEYISIFANGRGIPAQGPIPPGIFGYSDGKLGINPYMYKWENGQAERKSIETAKQLLAEAGYPNGRNKKTGEPLVLYMDITASGPDSKADLDWMRKQFRKLKIQLVLRSSDYNRFQDKIRRGQVQMFQWGWNADYPDPENFLFLLYGPNGRAEFGGENTANYKNKDFDKLFEKMRTMSNTPERLAIIKQMVNIARKDTPWIWGFHPKQFSLYHKWNHNVKPNLMANNTLKYRRIDTGLREKLQSQWNQPILWPLGIVIFVIMMMVLPAVLIYRSKKYKKHHFPST</sequence>
<name>A0A1I3VN84_9GAMM</name>
<keyword evidence="3" id="KW-0813">Transport</keyword>
<dbReference type="GO" id="GO:0043190">
    <property type="term" value="C:ATP-binding cassette (ABC) transporter complex"/>
    <property type="evidence" value="ECO:0007669"/>
    <property type="project" value="InterPro"/>
</dbReference>
<proteinExistence type="inferred from homology"/>
<keyword evidence="5" id="KW-0812">Transmembrane</keyword>
<dbReference type="PANTHER" id="PTHR30290">
    <property type="entry name" value="PERIPLASMIC BINDING COMPONENT OF ABC TRANSPORTER"/>
    <property type="match status" value="1"/>
</dbReference>
<dbReference type="Pfam" id="PF00496">
    <property type="entry name" value="SBP_bac_5"/>
    <property type="match status" value="1"/>
</dbReference>
<evidence type="ECO:0000256" key="2">
    <source>
        <dbReference type="ARBA" id="ARBA00005695"/>
    </source>
</evidence>
<keyword evidence="9" id="KW-1185">Reference proteome</keyword>
<evidence type="ECO:0000259" key="7">
    <source>
        <dbReference type="Pfam" id="PF00496"/>
    </source>
</evidence>
<evidence type="ECO:0000313" key="8">
    <source>
        <dbReference type="EMBL" id="SFJ96642.1"/>
    </source>
</evidence>
<dbReference type="AlphaFoldDB" id="A0A1I3VN84"/>
<comment type="similarity">
    <text evidence="2">Belongs to the bacterial solute-binding protein 5 family.</text>
</comment>
<protein>
    <submittedName>
        <fullName evidence="8">Extracellular solute-binding protein, family 5 Middle</fullName>
    </submittedName>
</protein>
<dbReference type="EMBL" id="FOSH01000003">
    <property type="protein sequence ID" value="SFJ96642.1"/>
    <property type="molecule type" value="Genomic_DNA"/>
</dbReference>
<evidence type="ECO:0000256" key="6">
    <source>
        <dbReference type="SAM" id="SignalP"/>
    </source>
</evidence>
<dbReference type="InterPro" id="IPR039424">
    <property type="entry name" value="SBP_5"/>
</dbReference>
<dbReference type="PROSITE" id="PS51257">
    <property type="entry name" value="PROKAR_LIPOPROTEIN"/>
    <property type="match status" value="1"/>
</dbReference>
<dbReference type="RefSeq" id="WP_218153286.1">
    <property type="nucleotide sequence ID" value="NZ_FOSH01000003.1"/>
</dbReference>
<keyword evidence="4 6" id="KW-0732">Signal</keyword>
<dbReference type="Gene3D" id="3.40.190.10">
    <property type="entry name" value="Periplasmic binding protein-like II"/>
    <property type="match status" value="1"/>
</dbReference>
<dbReference type="Proteomes" id="UP000198924">
    <property type="component" value="Unassembled WGS sequence"/>
</dbReference>
<evidence type="ECO:0000256" key="5">
    <source>
        <dbReference type="SAM" id="Phobius"/>
    </source>
</evidence>
<keyword evidence="5" id="KW-1133">Transmembrane helix</keyword>
<feature type="domain" description="Solute-binding protein family 5" evidence="7">
    <location>
        <begin position="164"/>
        <end position="581"/>
    </location>
</feature>
<feature type="chain" id="PRO_5011664592" evidence="6">
    <location>
        <begin position="23"/>
        <end position="716"/>
    </location>
</feature>
<reference evidence="9" key="1">
    <citation type="submission" date="2016-10" db="EMBL/GenBank/DDBJ databases">
        <authorList>
            <person name="Varghese N."/>
            <person name="Submissions S."/>
        </authorList>
    </citation>
    <scope>NUCLEOTIDE SEQUENCE [LARGE SCALE GENOMIC DNA]</scope>
    <source>
        <strain evidence="9">DSM 11578</strain>
    </source>
</reference>
<dbReference type="Gene3D" id="3.90.76.10">
    <property type="entry name" value="Dipeptide-binding Protein, Domain 1"/>
    <property type="match status" value="1"/>
</dbReference>
<feature type="transmembrane region" description="Helical" evidence="5">
    <location>
        <begin position="681"/>
        <end position="703"/>
    </location>
</feature>
<dbReference type="PANTHER" id="PTHR30290:SF10">
    <property type="entry name" value="PERIPLASMIC OLIGOPEPTIDE-BINDING PROTEIN-RELATED"/>
    <property type="match status" value="1"/>
</dbReference>
<dbReference type="CDD" id="cd08505">
    <property type="entry name" value="PBP2_NikA_DppA_OppA_like_18"/>
    <property type="match status" value="1"/>
</dbReference>
<dbReference type="STRING" id="45496.SAMN04488079_103129"/>
<dbReference type="GO" id="GO:1904680">
    <property type="term" value="F:peptide transmembrane transporter activity"/>
    <property type="evidence" value="ECO:0007669"/>
    <property type="project" value="TreeGrafter"/>
</dbReference>